<gene>
    <name evidence="1" type="ORF">CSSPJE1EN1_LOCUS12290</name>
</gene>
<protein>
    <submittedName>
        <fullName evidence="1">Uncharacterized protein</fullName>
    </submittedName>
</protein>
<accession>A0ABP0WIV9</accession>
<dbReference type="Proteomes" id="UP001497444">
    <property type="component" value="Chromosome 19"/>
</dbReference>
<organism evidence="1 2">
    <name type="scientific">Sphagnum jensenii</name>
    <dbReference type="NCBI Taxonomy" id="128206"/>
    <lineage>
        <taxon>Eukaryota</taxon>
        <taxon>Viridiplantae</taxon>
        <taxon>Streptophyta</taxon>
        <taxon>Embryophyta</taxon>
        <taxon>Bryophyta</taxon>
        <taxon>Sphagnophytina</taxon>
        <taxon>Sphagnopsida</taxon>
        <taxon>Sphagnales</taxon>
        <taxon>Sphagnaceae</taxon>
        <taxon>Sphagnum</taxon>
    </lineage>
</organism>
<keyword evidence="2" id="KW-1185">Reference proteome</keyword>
<sequence length="116" mass="12974">MGLKTDNSHVDVRLSKMEAAIENIASLVTIGNLAINQLMECEAVMTITTKVASMEEPKWTTVMAKNVREVDSWVVETLADAPKQEECKLNLHLMGFEAKEGETEKELVQRLNTKLL</sequence>
<evidence type="ECO:0000313" key="2">
    <source>
        <dbReference type="Proteomes" id="UP001497444"/>
    </source>
</evidence>
<dbReference type="EMBL" id="OZ020114">
    <property type="protein sequence ID" value="CAK9266812.1"/>
    <property type="molecule type" value="Genomic_DNA"/>
</dbReference>
<evidence type="ECO:0000313" key="1">
    <source>
        <dbReference type="EMBL" id="CAK9266812.1"/>
    </source>
</evidence>
<reference evidence="1" key="1">
    <citation type="submission" date="2024-02" db="EMBL/GenBank/DDBJ databases">
        <authorList>
            <consortium name="ELIXIR-Norway"/>
            <consortium name="Elixir Norway"/>
        </authorList>
    </citation>
    <scope>NUCLEOTIDE SEQUENCE</scope>
</reference>
<proteinExistence type="predicted"/>
<name>A0ABP0WIV9_9BRYO</name>